<dbReference type="VEuPathDB" id="MicrosporidiaDB:ECANGB1_1086"/>
<gene>
    <name evidence="1" type="ORF">ECANGB1_1086</name>
</gene>
<organism evidence="1 2">
    <name type="scientific">Enterospora canceri</name>
    <dbReference type="NCBI Taxonomy" id="1081671"/>
    <lineage>
        <taxon>Eukaryota</taxon>
        <taxon>Fungi</taxon>
        <taxon>Fungi incertae sedis</taxon>
        <taxon>Microsporidia</taxon>
        <taxon>Enterocytozoonidae</taxon>
        <taxon>Enterospora</taxon>
    </lineage>
</organism>
<accession>A0A1Y1S6W4</accession>
<evidence type="ECO:0000313" key="1">
    <source>
        <dbReference type="EMBL" id="ORD94170.1"/>
    </source>
</evidence>
<sequence>MTVYKNIVVAFTAEYSEEARQIYDAIVDTDEHSNAFLTYTKNIICPLKLKNVFDEYVLVGPTCPLHRHIRKNKKVIEYFGTVVLDKDEKVTSINETDNMDQYKILQANDDIKEIVGAIRSGQDIFDIKTIKYIPFTNKTIADIFKKYQIKMTKNIDEKSMKEQVDFYAKENILGKHIDSKRVFAIVFTSKHYQNTVDQAYEILRKYRHSVIKMYLKDVSYERLISVDSIECIILVDCPLFECDIPLHIPVISLFSMCRGIDKEWVGVNYKQNSVEIKLNQRELNSRMSDLVIRKTEVAEILKQRDFQGVEYKKDDCDYEIHEGRKGIASSYETEGERNESK</sequence>
<dbReference type="Proteomes" id="UP000192639">
    <property type="component" value="Unassembled WGS sequence"/>
</dbReference>
<reference evidence="1 2" key="1">
    <citation type="journal article" date="2017" name="Environ. Microbiol.">
        <title>Decay of the glycolytic pathway and adaptation to intranuclear parasitism within Enterocytozoonidae microsporidia.</title>
        <authorList>
            <person name="Wiredu Boakye D."/>
            <person name="Jaroenlak P."/>
            <person name="Prachumwat A."/>
            <person name="Williams T.A."/>
            <person name="Bateman K.S."/>
            <person name="Itsathitphaisarn O."/>
            <person name="Sritunyalucksana K."/>
            <person name="Paszkiewicz K.H."/>
            <person name="Moore K.A."/>
            <person name="Stentiford G.D."/>
            <person name="Williams B.A."/>
        </authorList>
    </citation>
    <scope>NUCLEOTIDE SEQUENCE [LARGE SCALE GENOMIC DNA]</scope>
    <source>
        <strain evidence="1 2">GB1</strain>
    </source>
</reference>
<comment type="caution">
    <text evidence="1">The sequence shown here is derived from an EMBL/GenBank/DDBJ whole genome shotgun (WGS) entry which is preliminary data.</text>
</comment>
<proteinExistence type="predicted"/>
<dbReference type="OrthoDB" id="449241at2759"/>
<dbReference type="EMBL" id="LWDP01000030">
    <property type="protein sequence ID" value="ORD94170.1"/>
    <property type="molecule type" value="Genomic_DNA"/>
</dbReference>
<keyword evidence="2" id="KW-1185">Reference proteome</keyword>
<evidence type="ECO:0000313" key="2">
    <source>
        <dbReference type="Proteomes" id="UP000192639"/>
    </source>
</evidence>
<name>A0A1Y1S6W4_9MICR</name>
<dbReference type="AlphaFoldDB" id="A0A1Y1S6W4"/>
<protein>
    <submittedName>
        <fullName evidence="1">Uncharacterized protein</fullName>
    </submittedName>
</protein>